<dbReference type="SUPFAM" id="SSF52540">
    <property type="entry name" value="P-loop containing nucleoside triphosphate hydrolases"/>
    <property type="match status" value="1"/>
</dbReference>
<feature type="region of interest" description="Disordered" evidence="7">
    <location>
        <begin position="440"/>
        <end position="464"/>
    </location>
</feature>
<organism evidence="11 12">
    <name type="scientific">Aminobacterium colombiense (strain DSM 12261 / ALA-1)</name>
    <dbReference type="NCBI Taxonomy" id="572547"/>
    <lineage>
        <taxon>Bacteria</taxon>
        <taxon>Thermotogati</taxon>
        <taxon>Synergistota</taxon>
        <taxon>Synergistia</taxon>
        <taxon>Synergistales</taxon>
        <taxon>Aminobacteriaceae</taxon>
        <taxon>Aminobacterium</taxon>
    </lineage>
</organism>
<dbReference type="OrthoDB" id="9805696at2"/>
<accession>D5ED61</accession>
<dbReference type="GO" id="GO:0003676">
    <property type="term" value="F:nucleic acid binding"/>
    <property type="evidence" value="ECO:0007669"/>
    <property type="project" value="InterPro"/>
</dbReference>
<dbReference type="AlphaFoldDB" id="D5ED61"/>
<reference evidence="11 12" key="1">
    <citation type="journal article" date="2010" name="Stand. Genomic Sci.">
        <title>Complete genome sequence of Aminobacterium colombiense type strain (ALA-1).</title>
        <authorList>
            <person name="Chertkov O."/>
            <person name="Sikorski J."/>
            <person name="Brambilla E."/>
            <person name="Lapidus A."/>
            <person name="Copeland A."/>
            <person name="Glavina Del Rio T."/>
            <person name="Nolan M."/>
            <person name="Lucas S."/>
            <person name="Tice H."/>
            <person name="Cheng J.F."/>
            <person name="Han C."/>
            <person name="Detter J.C."/>
            <person name="Bruce D."/>
            <person name="Tapia R."/>
            <person name="Goodwin L."/>
            <person name="Pitluck S."/>
            <person name="Liolios K."/>
            <person name="Ivanova N."/>
            <person name="Mavromatis K."/>
            <person name="Ovchinnikova G."/>
            <person name="Pati A."/>
            <person name="Chen A."/>
            <person name="Palaniappan K."/>
            <person name="Land M."/>
            <person name="Hauser L."/>
            <person name="Chang Y.J."/>
            <person name="Jeffries C.D."/>
            <person name="Spring S."/>
            <person name="Rohde M."/>
            <person name="Goker M."/>
            <person name="Bristow J."/>
            <person name="Eisen J.A."/>
            <person name="Markowitz V."/>
            <person name="Hugenholtz P."/>
            <person name="Kyrpides N.C."/>
            <person name="Klenk H.P."/>
        </authorList>
    </citation>
    <scope>NUCLEOTIDE SEQUENCE [LARGE SCALE GENOMIC DNA]</scope>
    <source>
        <strain evidence="12">DSM 12261 / ALA-1</strain>
    </source>
</reference>
<dbReference type="PANTHER" id="PTHR47959">
    <property type="entry name" value="ATP-DEPENDENT RNA HELICASE RHLE-RELATED"/>
    <property type="match status" value="1"/>
</dbReference>
<dbReference type="Proteomes" id="UP000002366">
    <property type="component" value="Chromosome"/>
</dbReference>
<dbReference type="GO" id="GO:0016787">
    <property type="term" value="F:hydrolase activity"/>
    <property type="evidence" value="ECO:0007669"/>
    <property type="project" value="UniProtKB-KW"/>
</dbReference>
<dbReference type="Pfam" id="PF03880">
    <property type="entry name" value="DbpA"/>
    <property type="match status" value="1"/>
</dbReference>
<dbReference type="InterPro" id="IPR014001">
    <property type="entry name" value="Helicase_ATP-bd"/>
</dbReference>
<dbReference type="GO" id="GO:0005829">
    <property type="term" value="C:cytosol"/>
    <property type="evidence" value="ECO:0007669"/>
    <property type="project" value="TreeGrafter"/>
</dbReference>
<protein>
    <submittedName>
        <fullName evidence="11">DEAD/DEAH box helicase domain protein</fullName>
    </submittedName>
</protein>
<dbReference type="EMBL" id="CP001997">
    <property type="protein sequence ID" value="ADE56493.1"/>
    <property type="molecule type" value="Genomic_DNA"/>
</dbReference>
<dbReference type="STRING" id="572547.Amico_0350"/>
<dbReference type="PROSITE" id="PS51195">
    <property type="entry name" value="Q_MOTIF"/>
    <property type="match status" value="1"/>
</dbReference>
<dbReference type="CDD" id="cd00268">
    <property type="entry name" value="DEADc"/>
    <property type="match status" value="1"/>
</dbReference>
<gene>
    <name evidence="11" type="ordered locus">Amico_0350</name>
</gene>
<dbReference type="SMART" id="SM00487">
    <property type="entry name" value="DEXDc"/>
    <property type="match status" value="1"/>
</dbReference>
<evidence type="ECO:0000256" key="5">
    <source>
        <dbReference type="ARBA" id="ARBA00038437"/>
    </source>
</evidence>
<evidence type="ECO:0000256" key="6">
    <source>
        <dbReference type="PROSITE-ProRule" id="PRU00552"/>
    </source>
</evidence>
<evidence type="ECO:0000313" key="12">
    <source>
        <dbReference type="Proteomes" id="UP000002366"/>
    </source>
</evidence>
<dbReference type="InterPro" id="IPR011545">
    <property type="entry name" value="DEAD/DEAH_box_helicase_dom"/>
</dbReference>
<dbReference type="GO" id="GO:0005524">
    <property type="term" value="F:ATP binding"/>
    <property type="evidence" value="ECO:0007669"/>
    <property type="project" value="UniProtKB-KW"/>
</dbReference>
<keyword evidence="1" id="KW-0547">Nucleotide-binding</keyword>
<dbReference type="CDD" id="cd18787">
    <property type="entry name" value="SF2_C_DEAD"/>
    <property type="match status" value="1"/>
</dbReference>
<dbReference type="RefSeq" id="WP_013047759.1">
    <property type="nucleotide sequence ID" value="NC_014011.1"/>
</dbReference>
<feature type="domain" description="Helicase ATP-binding" evidence="8">
    <location>
        <begin position="35"/>
        <end position="205"/>
    </location>
</feature>
<proteinExistence type="inferred from homology"/>
<dbReference type="InterPro" id="IPR014014">
    <property type="entry name" value="RNA_helicase_DEAD_Q_motif"/>
</dbReference>
<dbReference type="eggNOG" id="COG0513">
    <property type="taxonomic scope" value="Bacteria"/>
</dbReference>
<dbReference type="PROSITE" id="PS51192">
    <property type="entry name" value="HELICASE_ATP_BIND_1"/>
    <property type="match status" value="1"/>
</dbReference>
<evidence type="ECO:0000256" key="2">
    <source>
        <dbReference type="ARBA" id="ARBA00022801"/>
    </source>
</evidence>
<evidence type="ECO:0000256" key="7">
    <source>
        <dbReference type="SAM" id="MobiDB-lite"/>
    </source>
</evidence>
<dbReference type="GO" id="GO:0003724">
    <property type="term" value="F:RNA helicase activity"/>
    <property type="evidence" value="ECO:0007669"/>
    <property type="project" value="InterPro"/>
</dbReference>
<evidence type="ECO:0000259" key="8">
    <source>
        <dbReference type="PROSITE" id="PS51192"/>
    </source>
</evidence>
<dbReference type="HOGENOM" id="CLU_003041_21_3_0"/>
<keyword evidence="3 11" id="KW-0347">Helicase</keyword>
<comment type="similarity">
    <text evidence="5">Belongs to the DEAD box helicase family.</text>
</comment>
<evidence type="ECO:0000259" key="10">
    <source>
        <dbReference type="PROSITE" id="PS51195"/>
    </source>
</evidence>
<feature type="short sequence motif" description="Q motif" evidence="6">
    <location>
        <begin position="4"/>
        <end position="32"/>
    </location>
</feature>
<keyword evidence="4" id="KW-0067">ATP-binding</keyword>
<name>D5ED61_AMICL</name>
<dbReference type="InterPro" id="IPR050079">
    <property type="entry name" value="DEAD_box_RNA_helicase"/>
</dbReference>
<feature type="domain" description="DEAD-box RNA helicase Q" evidence="10">
    <location>
        <begin position="4"/>
        <end position="32"/>
    </location>
</feature>
<dbReference type="PROSITE" id="PS51194">
    <property type="entry name" value="HELICASE_CTER"/>
    <property type="match status" value="1"/>
</dbReference>
<evidence type="ECO:0000259" key="9">
    <source>
        <dbReference type="PROSITE" id="PS51194"/>
    </source>
</evidence>
<dbReference type="PANTHER" id="PTHR47959:SF1">
    <property type="entry name" value="ATP-DEPENDENT RNA HELICASE DBPA"/>
    <property type="match status" value="1"/>
</dbReference>
<dbReference type="KEGG" id="aco:Amico_0350"/>
<dbReference type="InterPro" id="IPR001650">
    <property type="entry name" value="Helicase_C-like"/>
</dbReference>
<evidence type="ECO:0000256" key="4">
    <source>
        <dbReference type="ARBA" id="ARBA00022840"/>
    </source>
</evidence>
<evidence type="ECO:0000256" key="1">
    <source>
        <dbReference type="ARBA" id="ARBA00022741"/>
    </source>
</evidence>
<dbReference type="InterPro" id="IPR027417">
    <property type="entry name" value="P-loop_NTPase"/>
</dbReference>
<evidence type="ECO:0000313" key="11">
    <source>
        <dbReference type="EMBL" id="ADE56493.1"/>
    </source>
</evidence>
<evidence type="ECO:0000256" key="3">
    <source>
        <dbReference type="ARBA" id="ARBA00022806"/>
    </source>
</evidence>
<keyword evidence="2" id="KW-0378">Hydrolase</keyword>
<dbReference type="Pfam" id="PF00270">
    <property type="entry name" value="DEAD"/>
    <property type="match status" value="1"/>
</dbReference>
<sequence>MEQNNFEQYELRAELLKALAEKGFSTPTPVQDRVLSEKIFEKDIIVRAKTGSGKTLAFLLPLLQKITAGERESKVLILSPTRELSQQIWKEAKWFGNYINVSAASLVGGMDMSQQIRSLRDGSAVVTGTPGRVLDHIRRGTLDTSGIKIVVLDEGDHMLDLGFKEELEAILDSLPNCQRVWLFSATMPAEIKNLAKRYLKTPVFISLTEEGEAHEDITHEVYLVPTRHKEEGLINVLLWEKPSRAIVFCHTRAETVELTRRLHDENFQAMCLHGEMSQRERNMALSQFRSGRTPLLVATNVAARGLDVEGVSHVIQMGLPDNRETFVHRSGRTGRAGHEGRNLLVLSPKEATGFKSMVKTSTIPITWKNVPDPKDIRKKQRISYEERVFAAEHYETPENLEWADSLLECNESRAMIARLLGLLFSRKNAGYELTADLEQDLKRGRTPRRSRSKESGSAGSSLQTTIRIERGRDQGWDVGKILRVICSTLNIDKSGVGAIRLQNDHAQVELLPSIEKDFERFGHRLIERGLITEGRKSYKAVEKRGKKPFRQRKKR</sequence>
<dbReference type="Gene3D" id="3.40.50.300">
    <property type="entry name" value="P-loop containing nucleotide triphosphate hydrolases"/>
    <property type="match status" value="2"/>
</dbReference>
<dbReference type="InterPro" id="IPR044742">
    <property type="entry name" value="DEAD/DEAH_RhlB"/>
</dbReference>
<dbReference type="SMART" id="SM00490">
    <property type="entry name" value="HELICc"/>
    <property type="match status" value="1"/>
</dbReference>
<dbReference type="InterPro" id="IPR005580">
    <property type="entry name" value="DbpA/CsdA_RNA-bd_dom"/>
</dbReference>
<keyword evidence="12" id="KW-1185">Reference proteome</keyword>
<feature type="domain" description="Helicase C-terminal" evidence="9">
    <location>
        <begin position="216"/>
        <end position="378"/>
    </location>
</feature>
<dbReference type="Pfam" id="PF00271">
    <property type="entry name" value="Helicase_C"/>
    <property type="match status" value="1"/>
</dbReference>